<dbReference type="SUPFAM" id="SSF56235">
    <property type="entry name" value="N-terminal nucleophile aminohydrolases (Ntn hydrolases)"/>
    <property type="match status" value="1"/>
</dbReference>
<evidence type="ECO:0000256" key="1">
    <source>
        <dbReference type="PIRSR" id="PIRSR018774-1"/>
    </source>
</evidence>
<dbReference type="EMBL" id="MGDI01000028">
    <property type="protein sequence ID" value="OGL53018.1"/>
    <property type="molecule type" value="Genomic_DNA"/>
</dbReference>
<gene>
    <name evidence="3" type="ORF">A3G31_08880</name>
</gene>
<dbReference type="STRING" id="1817883.A3G31_08880"/>
<dbReference type="PIRSF" id="PIRSF018774">
    <property type="entry name" value="GOGAT_lg_dom1"/>
    <property type="match status" value="1"/>
</dbReference>
<dbReference type="Proteomes" id="UP000178082">
    <property type="component" value="Unassembled WGS sequence"/>
</dbReference>
<protein>
    <recommendedName>
        <fullName evidence="2">Glutamine amidotransferase type-2 domain-containing protein</fullName>
    </recommendedName>
</protein>
<dbReference type="InterPro" id="IPR017932">
    <property type="entry name" value="GATase_2_dom"/>
</dbReference>
<dbReference type="Gene3D" id="3.60.20.10">
    <property type="entry name" value="Glutamine Phosphoribosylpyrophosphate, subunit 1, domain 1"/>
    <property type="match status" value="1"/>
</dbReference>
<feature type="domain" description="Glutamine amidotransferase type-2" evidence="2">
    <location>
        <begin position="15"/>
        <end position="363"/>
    </location>
</feature>
<organism evidence="3 4">
    <name type="scientific">Candidatus Schekmanbacteria bacterium RIFCSPLOWO2_12_FULL_38_15</name>
    <dbReference type="NCBI Taxonomy" id="1817883"/>
    <lineage>
        <taxon>Bacteria</taxon>
        <taxon>Candidatus Schekmaniibacteriota</taxon>
    </lineage>
</organism>
<evidence type="ECO:0000259" key="2">
    <source>
        <dbReference type="PROSITE" id="PS51278"/>
    </source>
</evidence>
<dbReference type="InterPro" id="IPR012375">
    <property type="entry name" value="Glu_synth_lsu_1"/>
</dbReference>
<evidence type="ECO:0000313" key="3">
    <source>
        <dbReference type="EMBL" id="OGL53018.1"/>
    </source>
</evidence>
<comment type="caution">
    <text evidence="3">The sequence shown here is derived from an EMBL/GenBank/DDBJ whole genome shotgun (WGS) entry which is preliminary data.</text>
</comment>
<dbReference type="PROSITE" id="PS51278">
    <property type="entry name" value="GATASE_TYPE_2"/>
    <property type="match status" value="1"/>
</dbReference>
<accession>A0A1F7SIG6</accession>
<sequence>MKKVNHRYQKNISGCGLTGVISRKGELIPGDMIINSICPMRDRGNGLGAGFAGYGIYPEYKDYYAFHLMYDDEDGRREAEIFLHENYNIVKEEEIPHKKIKSMASHPILYRYFIKPKKENPDKVLAGLEDDDFVVRTVMKINSEIQGAYVFSSGKNMGAFKGVGFPEEIAEFFMIDRYKGYIWTAHNRFPTNTPGWWGGAHPFTLLDWSIVHNGEISSYGINKRYLEMFGYKCTLLTDTEVIAYLFDLFIRKHGLSFKTACTALATPFWKDIDILPEEERRVLTWIRMVYGSGLLNGPFATLFGHSRGLIGFNDRIKLRPLVVAEKDDKVYMASEESAIREICPHPERVWAPKAGEPVIVSLDKSVKC</sequence>
<evidence type="ECO:0000313" key="4">
    <source>
        <dbReference type="Proteomes" id="UP000178082"/>
    </source>
</evidence>
<proteinExistence type="predicted"/>
<name>A0A1F7SIG6_9BACT</name>
<dbReference type="InterPro" id="IPR029055">
    <property type="entry name" value="Ntn_hydrolases_N"/>
</dbReference>
<feature type="active site" description="For GATase activity" evidence="1">
    <location>
        <position position="15"/>
    </location>
</feature>
<reference evidence="3 4" key="1">
    <citation type="journal article" date="2016" name="Nat. Commun.">
        <title>Thousands of microbial genomes shed light on interconnected biogeochemical processes in an aquifer system.</title>
        <authorList>
            <person name="Anantharaman K."/>
            <person name="Brown C.T."/>
            <person name="Hug L.A."/>
            <person name="Sharon I."/>
            <person name="Castelle C.J."/>
            <person name="Probst A.J."/>
            <person name="Thomas B.C."/>
            <person name="Singh A."/>
            <person name="Wilkins M.J."/>
            <person name="Karaoz U."/>
            <person name="Brodie E.L."/>
            <person name="Williams K.H."/>
            <person name="Hubbard S.S."/>
            <person name="Banfield J.F."/>
        </authorList>
    </citation>
    <scope>NUCLEOTIDE SEQUENCE [LARGE SCALE GENOMIC DNA]</scope>
</reference>
<dbReference type="CDD" id="cd01907">
    <property type="entry name" value="GlxB"/>
    <property type="match status" value="1"/>
</dbReference>
<dbReference type="Pfam" id="PF00310">
    <property type="entry name" value="GATase_2"/>
    <property type="match status" value="1"/>
</dbReference>
<dbReference type="AlphaFoldDB" id="A0A1F7SIG6"/>